<evidence type="ECO:0000313" key="3">
    <source>
        <dbReference type="EMBL" id="OZI35957.1"/>
    </source>
</evidence>
<protein>
    <recommendedName>
        <fullName evidence="5">Lipoprotein</fullName>
    </recommendedName>
</protein>
<proteinExistence type="predicted"/>
<keyword evidence="1" id="KW-0812">Transmembrane</keyword>
<evidence type="ECO:0000313" key="4">
    <source>
        <dbReference type="Proteomes" id="UP000217005"/>
    </source>
</evidence>
<sequence length="220" mass="22522">MKSQVLRRVSAAVLLAAVCAPAFAGPGWGGGGYYGGRHGYYGSGYNHHHHGGGGSSSDGWWIGGAIALAAVGALLLANNANEPAYNSVGGQVSAGGVTYTTPPGVYDSGYGNAGYGGTYVAPYESQGSYAQPLTSSPTYAAPQSYPVPQYDAGDPAARNTAPLAAQPSTSVARNTPPASVDCRSYAINQSGYDPAIRSSWTTQVMVDTYNRYLQSCMAGS</sequence>
<evidence type="ECO:0000256" key="1">
    <source>
        <dbReference type="SAM" id="Phobius"/>
    </source>
</evidence>
<keyword evidence="1" id="KW-0472">Membrane</keyword>
<evidence type="ECO:0008006" key="5">
    <source>
        <dbReference type="Google" id="ProtNLM"/>
    </source>
</evidence>
<name>A0A261SG27_9BORD</name>
<keyword evidence="1" id="KW-1133">Transmembrane helix</keyword>
<feature type="transmembrane region" description="Helical" evidence="1">
    <location>
        <begin position="59"/>
        <end position="77"/>
    </location>
</feature>
<evidence type="ECO:0000256" key="2">
    <source>
        <dbReference type="SAM" id="SignalP"/>
    </source>
</evidence>
<feature type="chain" id="PRO_5012062685" description="Lipoprotein" evidence="2">
    <location>
        <begin position="25"/>
        <end position="220"/>
    </location>
</feature>
<keyword evidence="2" id="KW-0732">Signal</keyword>
<dbReference type="AlphaFoldDB" id="A0A261SG27"/>
<feature type="signal peptide" evidence="2">
    <location>
        <begin position="1"/>
        <end position="24"/>
    </location>
</feature>
<dbReference type="OrthoDB" id="196716at2"/>
<dbReference type="Proteomes" id="UP000217005">
    <property type="component" value="Unassembled WGS sequence"/>
</dbReference>
<organism evidence="3 4">
    <name type="scientific">Bordetella genomosp. 1</name>
    <dbReference type="NCBI Taxonomy" id="1395607"/>
    <lineage>
        <taxon>Bacteria</taxon>
        <taxon>Pseudomonadati</taxon>
        <taxon>Pseudomonadota</taxon>
        <taxon>Betaproteobacteria</taxon>
        <taxon>Burkholderiales</taxon>
        <taxon>Alcaligenaceae</taxon>
        <taxon>Bordetella</taxon>
    </lineage>
</organism>
<gene>
    <name evidence="3" type="ORF">CEG14_13010</name>
</gene>
<dbReference type="EMBL" id="NEVL01000003">
    <property type="protein sequence ID" value="OZI35957.1"/>
    <property type="molecule type" value="Genomic_DNA"/>
</dbReference>
<reference evidence="3 4" key="1">
    <citation type="submission" date="2017-05" db="EMBL/GenBank/DDBJ databases">
        <title>Complete and WGS of Bordetella genogroups.</title>
        <authorList>
            <person name="Spilker T."/>
            <person name="LiPuma J."/>
        </authorList>
    </citation>
    <scope>NUCLEOTIDE SEQUENCE [LARGE SCALE GENOMIC DNA]</scope>
    <source>
        <strain evidence="3 4">AU17610</strain>
    </source>
</reference>
<accession>A0A261SG27</accession>
<dbReference type="RefSeq" id="WP_094826765.1">
    <property type="nucleotide sequence ID" value="NZ_NEVL01000003.1"/>
</dbReference>
<comment type="caution">
    <text evidence="3">The sequence shown here is derived from an EMBL/GenBank/DDBJ whole genome shotgun (WGS) entry which is preliminary data.</text>
</comment>